<evidence type="ECO:0008006" key="4">
    <source>
        <dbReference type="Google" id="ProtNLM"/>
    </source>
</evidence>
<feature type="region of interest" description="Disordered" evidence="1">
    <location>
        <begin position="93"/>
        <end position="122"/>
    </location>
</feature>
<proteinExistence type="predicted"/>
<dbReference type="RefSeq" id="WP_167636022.1">
    <property type="nucleotide sequence ID" value="NZ_JAATOP010000001.1"/>
</dbReference>
<feature type="compositionally biased region" description="Low complexity" evidence="1">
    <location>
        <begin position="105"/>
        <end position="115"/>
    </location>
</feature>
<sequence length="122" mass="12777">MTIWGLILRALLLLSLLGTMSVPNGFMRASGPDGMVLVLCTAEGPQEIVLDPSGNQVPDTGSEDAAAACVLSGVVPILVPTMALTRTEGAAHMVRPWPQRHQVSARTPPHRAATPRAPPVPV</sequence>
<dbReference type="Proteomes" id="UP000709466">
    <property type="component" value="Unassembled WGS sequence"/>
</dbReference>
<accession>A0ABX0VT42</accession>
<evidence type="ECO:0000313" key="3">
    <source>
        <dbReference type="Proteomes" id="UP000709466"/>
    </source>
</evidence>
<name>A0ABX0VT42_9RHOB</name>
<reference evidence="2 3" key="1">
    <citation type="submission" date="2020-03" db="EMBL/GenBank/DDBJ databases">
        <title>Bacterial isolates of synthetic phycosphere.</title>
        <authorList>
            <person name="Fu H."/>
            <person name="Moran M.A."/>
        </authorList>
    </citation>
    <scope>NUCLEOTIDE SEQUENCE [LARGE SCALE GENOMIC DNA]</scope>
    <source>
        <strain evidence="2 3">HF1</strain>
    </source>
</reference>
<organism evidence="2 3">
    <name type="scientific">Marivivens donghaensis</name>
    <dbReference type="NCBI Taxonomy" id="1699413"/>
    <lineage>
        <taxon>Bacteria</taxon>
        <taxon>Pseudomonadati</taxon>
        <taxon>Pseudomonadota</taxon>
        <taxon>Alphaproteobacteria</taxon>
        <taxon>Rhodobacterales</taxon>
        <taxon>Paracoccaceae</taxon>
        <taxon>Marivivens group</taxon>
        <taxon>Marivivens</taxon>
    </lineage>
</organism>
<comment type="caution">
    <text evidence="2">The sequence shown here is derived from an EMBL/GenBank/DDBJ whole genome shotgun (WGS) entry which is preliminary data.</text>
</comment>
<evidence type="ECO:0000313" key="2">
    <source>
        <dbReference type="EMBL" id="NIY71138.1"/>
    </source>
</evidence>
<gene>
    <name evidence="2" type="ORF">HCZ30_01680</name>
</gene>
<evidence type="ECO:0000256" key="1">
    <source>
        <dbReference type="SAM" id="MobiDB-lite"/>
    </source>
</evidence>
<keyword evidence="3" id="KW-1185">Reference proteome</keyword>
<protein>
    <recommendedName>
        <fullName evidence="4">DUF2946 domain-containing protein</fullName>
    </recommendedName>
</protein>
<dbReference type="EMBL" id="JAATOP010000001">
    <property type="protein sequence ID" value="NIY71138.1"/>
    <property type="molecule type" value="Genomic_DNA"/>
</dbReference>